<gene>
    <name evidence="1" type="ORF">BDN72DRAFT_846741</name>
</gene>
<proteinExistence type="predicted"/>
<organism evidence="1 2">
    <name type="scientific">Pluteus cervinus</name>
    <dbReference type="NCBI Taxonomy" id="181527"/>
    <lineage>
        <taxon>Eukaryota</taxon>
        <taxon>Fungi</taxon>
        <taxon>Dikarya</taxon>
        <taxon>Basidiomycota</taxon>
        <taxon>Agaricomycotina</taxon>
        <taxon>Agaricomycetes</taxon>
        <taxon>Agaricomycetidae</taxon>
        <taxon>Agaricales</taxon>
        <taxon>Pluteineae</taxon>
        <taxon>Pluteaceae</taxon>
        <taxon>Pluteus</taxon>
    </lineage>
</organism>
<protein>
    <submittedName>
        <fullName evidence="1">Uncharacterized protein</fullName>
    </submittedName>
</protein>
<evidence type="ECO:0000313" key="1">
    <source>
        <dbReference type="EMBL" id="TFK64261.1"/>
    </source>
</evidence>
<sequence>MRPTFSTSTFRHSLASSRTTLRANRSRFTQQRFSSSTPGSSNSTDAAQKKAQEALASASKNATQLWESARTKVLEPVGQAVGKMLGSYKQPILYNLAVGRELAKLVYRAEGLQPPSLNTIQSVYASIWSSASNVQFWRNSVASGEIARLGVYGLQAYGIFKIGEIVGRRSLIGYNLH</sequence>
<dbReference type="Proteomes" id="UP000308600">
    <property type="component" value="Unassembled WGS sequence"/>
</dbReference>
<accession>A0ACD3AFF0</accession>
<keyword evidence="2" id="KW-1185">Reference proteome</keyword>
<evidence type="ECO:0000313" key="2">
    <source>
        <dbReference type="Proteomes" id="UP000308600"/>
    </source>
</evidence>
<reference evidence="1 2" key="1">
    <citation type="journal article" date="2019" name="Nat. Ecol. Evol.">
        <title>Megaphylogeny resolves global patterns of mushroom evolution.</title>
        <authorList>
            <person name="Varga T."/>
            <person name="Krizsan K."/>
            <person name="Foldi C."/>
            <person name="Dima B."/>
            <person name="Sanchez-Garcia M."/>
            <person name="Sanchez-Ramirez S."/>
            <person name="Szollosi G.J."/>
            <person name="Szarkandi J.G."/>
            <person name="Papp V."/>
            <person name="Albert L."/>
            <person name="Andreopoulos W."/>
            <person name="Angelini C."/>
            <person name="Antonin V."/>
            <person name="Barry K.W."/>
            <person name="Bougher N.L."/>
            <person name="Buchanan P."/>
            <person name="Buyck B."/>
            <person name="Bense V."/>
            <person name="Catcheside P."/>
            <person name="Chovatia M."/>
            <person name="Cooper J."/>
            <person name="Damon W."/>
            <person name="Desjardin D."/>
            <person name="Finy P."/>
            <person name="Geml J."/>
            <person name="Haridas S."/>
            <person name="Hughes K."/>
            <person name="Justo A."/>
            <person name="Karasinski D."/>
            <person name="Kautmanova I."/>
            <person name="Kiss B."/>
            <person name="Kocsube S."/>
            <person name="Kotiranta H."/>
            <person name="LaButti K.M."/>
            <person name="Lechner B.E."/>
            <person name="Liimatainen K."/>
            <person name="Lipzen A."/>
            <person name="Lukacs Z."/>
            <person name="Mihaltcheva S."/>
            <person name="Morgado L.N."/>
            <person name="Niskanen T."/>
            <person name="Noordeloos M.E."/>
            <person name="Ohm R.A."/>
            <person name="Ortiz-Santana B."/>
            <person name="Ovrebo C."/>
            <person name="Racz N."/>
            <person name="Riley R."/>
            <person name="Savchenko A."/>
            <person name="Shiryaev A."/>
            <person name="Soop K."/>
            <person name="Spirin V."/>
            <person name="Szebenyi C."/>
            <person name="Tomsovsky M."/>
            <person name="Tulloss R.E."/>
            <person name="Uehling J."/>
            <person name="Grigoriev I.V."/>
            <person name="Vagvolgyi C."/>
            <person name="Papp T."/>
            <person name="Martin F.M."/>
            <person name="Miettinen O."/>
            <person name="Hibbett D.S."/>
            <person name="Nagy L.G."/>
        </authorList>
    </citation>
    <scope>NUCLEOTIDE SEQUENCE [LARGE SCALE GENOMIC DNA]</scope>
    <source>
        <strain evidence="1 2">NL-1719</strain>
    </source>
</reference>
<dbReference type="EMBL" id="ML208482">
    <property type="protein sequence ID" value="TFK64261.1"/>
    <property type="molecule type" value="Genomic_DNA"/>
</dbReference>
<name>A0ACD3AFF0_9AGAR</name>